<protein>
    <submittedName>
        <fullName evidence="2">Uncharacterized protein</fullName>
    </submittedName>
</protein>
<reference evidence="2" key="1">
    <citation type="submission" date="2001-10" db="EMBL/GenBank/DDBJ databases">
        <authorList>
            <person name="Seo J."/>
            <person name="Park H."/>
            <person name="Kim H."/>
            <person name="Wang K."/>
            <person name="Yoon K."/>
            <person name="Rhee H."/>
            <person name="Kang J."/>
            <person name="Jung C."/>
            <person name="Kim M."/>
            <person name="Park C."/>
            <person name="An Y."/>
            <person name="Choi E."/>
        </authorList>
    </citation>
    <scope>NUCLEOTIDE SEQUENCE [LARGE SCALE GENOMIC DNA]</scope>
    <source>
        <strain evidence="2">ZM4</strain>
        <plasmid evidence="2">1</plasmid>
    </source>
</reference>
<dbReference type="EMBL" id="AY057845">
    <property type="protein sequence ID" value="AAL36133.1"/>
    <property type="molecule type" value="Genomic_DNA"/>
</dbReference>
<evidence type="ECO:0000313" key="3">
    <source>
        <dbReference type="Proteomes" id="UP000001173"/>
    </source>
</evidence>
<accession>Q8GF35</accession>
<organism evidence="2 3">
    <name type="scientific">Zymomonas mobilis subsp. mobilis (strain ATCC 31821 / ZM4 / CP4)</name>
    <dbReference type="NCBI Taxonomy" id="264203"/>
    <lineage>
        <taxon>Bacteria</taxon>
        <taxon>Pseudomonadati</taxon>
        <taxon>Pseudomonadota</taxon>
        <taxon>Alphaproteobacteria</taxon>
        <taxon>Sphingomonadales</taxon>
        <taxon>Zymomonadaceae</taxon>
        <taxon>Zymomonas</taxon>
    </lineage>
</organism>
<sequence>MAEIYGGYFLAVFCSSTIPPQISLFYAISDPTQNKKYRVK</sequence>
<geneLocation type="plasmid" evidence="3">
    <name>pZmo1</name>
</geneLocation>
<keyword evidence="3" id="KW-1185">Reference proteome</keyword>
<keyword evidence="1" id="KW-0472">Membrane</keyword>
<evidence type="ECO:0000313" key="2">
    <source>
        <dbReference type="EMBL" id="AAL36133.1"/>
    </source>
</evidence>
<name>Q8GF35_ZYMMO</name>
<dbReference type="AlphaFoldDB" id="Q8GF35"/>
<keyword evidence="1" id="KW-0812">Transmembrane</keyword>
<evidence type="ECO:0000256" key="1">
    <source>
        <dbReference type="SAM" id="Phobius"/>
    </source>
</evidence>
<feature type="transmembrane region" description="Helical" evidence="1">
    <location>
        <begin position="6"/>
        <end position="28"/>
    </location>
</feature>
<dbReference type="Proteomes" id="UP000001173">
    <property type="component" value="Plasmid pZmo1"/>
</dbReference>
<keyword evidence="1" id="KW-1133">Transmembrane helix</keyword>
<keyword evidence="2" id="KW-0614">Plasmid</keyword>
<proteinExistence type="predicted"/>